<dbReference type="GO" id="GO:0008270">
    <property type="term" value="F:zinc ion binding"/>
    <property type="evidence" value="ECO:0007669"/>
    <property type="project" value="UniProtKB-KW"/>
</dbReference>
<dbReference type="SMART" id="SM00356">
    <property type="entry name" value="ZnF_C3H1"/>
    <property type="match status" value="5"/>
</dbReference>
<dbReference type="PROSITE" id="PS50103">
    <property type="entry name" value="ZF_C3H1"/>
    <property type="match status" value="5"/>
</dbReference>
<dbReference type="SUPFAM" id="SSF90229">
    <property type="entry name" value="CCCH zinc finger"/>
    <property type="match status" value="5"/>
</dbReference>
<dbReference type="InterPro" id="IPR050974">
    <property type="entry name" value="Plant_ZF_CCCH"/>
</dbReference>
<organism evidence="8 9">
    <name type="scientific">Deinandra increscens subsp. villosa</name>
    <dbReference type="NCBI Taxonomy" id="3103831"/>
    <lineage>
        <taxon>Eukaryota</taxon>
        <taxon>Viridiplantae</taxon>
        <taxon>Streptophyta</taxon>
        <taxon>Embryophyta</taxon>
        <taxon>Tracheophyta</taxon>
        <taxon>Spermatophyta</taxon>
        <taxon>Magnoliopsida</taxon>
        <taxon>eudicotyledons</taxon>
        <taxon>Gunneridae</taxon>
        <taxon>Pentapetalae</taxon>
        <taxon>asterids</taxon>
        <taxon>campanulids</taxon>
        <taxon>Asterales</taxon>
        <taxon>Asteraceae</taxon>
        <taxon>Asteroideae</taxon>
        <taxon>Heliantheae alliance</taxon>
        <taxon>Madieae</taxon>
        <taxon>Madiinae</taxon>
        <taxon>Deinandra</taxon>
    </lineage>
</organism>
<keyword evidence="2 5" id="KW-0863">Zinc-finger</keyword>
<feature type="region of interest" description="Disordered" evidence="6">
    <location>
        <begin position="540"/>
        <end position="560"/>
    </location>
</feature>
<feature type="region of interest" description="Disordered" evidence="6">
    <location>
        <begin position="134"/>
        <end position="216"/>
    </location>
</feature>
<feature type="domain" description="C3H1-type" evidence="7">
    <location>
        <begin position="224"/>
        <end position="252"/>
    </location>
</feature>
<feature type="compositionally biased region" description="Acidic residues" evidence="6">
    <location>
        <begin position="135"/>
        <end position="146"/>
    </location>
</feature>
<feature type="zinc finger region" description="C3H1-type" evidence="5">
    <location>
        <begin position="272"/>
        <end position="300"/>
    </location>
</feature>
<evidence type="ECO:0000259" key="7">
    <source>
        <dbReference type="PROSITE" id="PS50103"/>
    </source>
</evidence>
<feature type="region of interest" description="Disordered" evidence="6">
    <location>
        <begin position="1"/>
        <end position="23"/>
    </location>
</feature>
<evidence type="ECO:0000256" key="5">
    <source>
        <dbReference type="PROSITE-ProRule" id="PRU00723"/>
    </source>
</evidence>
<feature type="zinc finger region" description="C3H1-type" evidence="5">
    <location>
        <begin position="224"/>
        <end position="252"/>
    </location>
</feature>
<proteinExistence type="predicted"/>
<name>A0AAP0D840_9ASTR</name>
<evidence type="ECO:0000256" key="6">
    <source>
        <dbReference type="SAM" id="MobiDB-lite"/>
    </source>
</evidence>
<evidence type="ECO:0000256" key="1">
    <source>
        <dbReference type="ARBA" id="ARBA00022723"/>
    </source>
</evidence>
<feature type="domain" description="C3H1-type" evidence="7">
    <location>
        <begin position="460"/>
        <end position="488"/>
    </location>
</feature>
<comment type="caution">
    <text evidence="8">The sequence shown here is derived from an EMBL/GenBank/DDBJ whole genome shotgun (WGS) entry which is preliminary data.</text>
</comment>
<sequence length="560" mass="63512">MEGKSQPDNHQQHLVDSRLQSDPSIDNDELVQALALDFENLILSCRDGGSDRDLQDHSVEIDGDDHRKEAVDDELQHLEVKEPAFQAESLNGDEEKNHRDLRQFMDEVILRHGVKEVDPKECRVLEEREILGYENQDEEEISEHDDADLNEKEEIEIVDGDDGDEIGGYGDNNNGEQKRSEDENDRDYEQVEDLKNVEGDGWEDGSVTVVPDDSRSKSYHYPLRPDAEDCPYYMRTGMCKYGSNCRFNHPLRRKYQQHTKETHKQKEENMEMQGQIECKYYLSPAGCKYGKSCKFSHGRGKTVITPVVEFNFLGLPIRPGEKECPYYMRNGSCKYGPSCRFNHPDPSAVGGDAPPTYGNDGPLPLQPVPHSNIPNMPTWPGPRTPDPFLPVMYSSSQNMPPQNPDWNSYQAPAPVPAHVYPSSERGLPIPPAFFMNNPPSDSNMYSHHQQPMIVSEYPERPGQPDCSYFMKTGDCKYRASCKFHHPRSRITRTTPSVLSDKGLPLRPDQNICTHYSRYGICKYGPACKYDHPVNYNMSSNPTGEGYDGSGRAGPLIQQSV</sequence>
<evidence type="ECO:0000256" key="2">
    <source>
        <dbReference type="ARBA" id="ARBA00022771"/>
    </source>
</evidence>
<dbReference type="Gene3D" id="4.10.1000.10">
    <property type="entry name" value="Zinc finger, CCCH-type"/>
    <property type="match status" value="1"/>
</dbReference>
<dbReference type="InterPro" id="IPR036855">
    <property type="entry name" value="Znf_CCCH_sf"/>
</dbReference>
<dbReference type="Pfam" id="PF14608">
    <property type="entry name" value="zf-CCCH_2"/>
    <property type="match status" value="1"/>
</dbReference>
<dbReference type="Proteomes" id="UP001408789">
    <property type="component" value="Unassembled WGS sequence"/>
</dbReference>
<reference evidence="8 9" key="1">
    <citation type="submission" date="2024-04" db="EMBL/GenBank/DDBJ databases">
        <title>The reference genome of an endangered Asteraceae, Deinandra increscens subsp. villosa, native to the Central Coast of California.</title>
        <authorList>
            <person name="Guilliams M."/>
            <person name="Hasenstab-Lehman K."/>
            <person name="Meyer R."/>
            <person name="Mcevoy S."/>
        </authorList>
    </citation>
    <scope>NUCLEOTIDE SEQUENCE [LARGE SCALE GENOMIC DNA]</scope>
    <source>
        <tissue evidence="8">Leaf</tissue>
    </source>
</reference>
<dbReference type="Gene3D" id="3.30.1370.210">
    <property type="match status" value="1"/>
</dbReference>
<keyword evidence="1 5" id="KW-0479">Metal-binding</keyword>
<dbReference type="PANTHER" id="PTHR12506:SF20">
    <property type="entry name" value="ZINC FINGER CCCH DOMAIN-CONTAINING PROTEIN 67"/>
    <property type="match status" value="1"/>
</dbReference>
<dbReference type="InterPro" id="IPR000571">
    <property type="entry name" value="Znf_CCCH"/>
</dbReference>
<evidence type="ECO:0000256" key="4">
    <source>
        <dbReference type="ARBA" id="ARBA00023125"/>
    </source>
</evidence>
<feature type="domain" description="C3H1-type" evidence="7">
    <location>
        <begin position="272"/>
        <end position="300"/>
    </location>
</feature>
<feature type="zinc finger region" description="C3H1-type" evidence="5">
    <location>
        <begin position="318"/>
        <end position="346"/>
    </location>
</feature>
<gene>
    <name evidence="8" type="ORF">SSX86_013751</name>
</gene>
<feature type="compositionally biased region" description="Basic and acidic residues" evidence="6">
    <location>
        <begin position="176"/>
        <end position="198"/>
    </location>
</feature>
<dbReference type="EMBL" id="JBCNJP010000015">
    <property type="protein sequence ID" value="KAK9066429.1"/>
    <property type="molecule type" value="Genomic_DNA"/>
</dbReference>
<dbReference type="GO" id="GO:0003729">
    <property type="term" value="F:mRNA binding"/>
    <property type="evidence" value="ECO:0007669"/>
    <property type="project" value="UniProtKB-ARBA"/>
</dbReference>
<feature type="zinc finger region" description="C3H1-type" evidence="5">
    <location>
        <begin position="506"/>
        <end position="534"/>
    </location>
</feature>
<accession>A0AAP0D840</accession>
<evidence type="ECO:0000313" key="9">
    <source>
        <dbReference type="Proteomes" id="UP001408789"/>
    </source>
</evidence>
<feature type="domain" description="C3H1-type" evidence="7">
    <location>
        <begin position="506"/>
        <end position="534"/>
    </location>
</feature>
<protein>
    <recommendedName>
        <fullName evidence="7">C3H1-type domain-containing protein</fullName>
    </recommendedName>
</protein>
<feature type="compositionally biased region" description="Basic and acidic residues" evidence="6">
    <location>
        <begin position="1"/>
        <end position="16"/>
    </location>
</feature>
<keyword evidence="4" id="KW-0238">DNA-binding</keyword>
<feature type="zinc finger region" description="C3H1-type" evidence="5">
    <location>
        <begin position="460"/>
        <end position="488"/>
    </location>
</feature>
<feature type="compositionally biased region" description="Acidic residues" evidence="6">
    <location>
        <begin position="153"/>
        <end position="165"/>
    </location>
</feature>
<dbReference type="PANTHER" id="PTHR12506">
    <property type="entry name" value="PROTEIN PHOSPHATASE RELATED"/>
    <property type="match status" value="1"/>
</dbReference>
<keyword evidence="9" id="KW-1185">Reference proteome</keyword>
<keyword evidence="3 5" id="KW-0862">Zinc</keyword>
<feature type="domain" description="C3H1-type" evidence="7">
    <location>
        <begin position="318"/>
        <end position="346"/>
    </location>
</feature>
<dbReference type="Gene3D" id="2.30.30.1190">
    <property type="match status" value="1"/>
</dbReference>
<dbReference type="AlphaFoldDB" id="A0AAP0D840"/>
<evidence type="ECO:0000313" key="8">
    <source>
        <dbReference type="EMBL" id="KAK9066429.1"/>
    </source>
</evidence>
<dbReference type="Pfam" id="PF00642">
    <property type="entry name" value="zf-CCCH"/>
    <property type="match status" value="4"/>
</dbReference>
<dbReference type="GO" id="GO:0003677">
    <property type="term" value="F:DNA binding"/>
    <property type="evidence" value="ECO:0007669"/>
    <property type="project" value="UniProtKB-KW"/>
</dbReference>
<evidence type="ECO:0000256" key="3">
    <source>
        <dbReference type="ARBA" id="ARBA00022833"/>
    </source>
</evidence>